<evidence type="ECO:0000256" key="1">
    <source>
        <dbReference type="ARBA" id="ARBA00004240"/>
    </source>
</evidence>
<organism evidence="7 8">
    <name type="scientific">Myxacorys almedinensis A</name>
    <dbReference type="NCBI Taxonomy" id="2690445"/>
    <lineage>
        <taxon>Bacteria</taxon>
        <taxon>Bacillati</taxon>
        <taxon>Cyanobacteriota</taxon>
        <taxon>Cyanophyceae</taxon>
        <taxon>Leptolyngbyales</taxon>
        <taxon>Leptolyngbyaceae</taxon>
        <taxon>Myxacorys</taxon>
        <taxon>Myxacorys almedinensis</taxon>
    </lineage>
</organism>
<dbReference type="SMART" id="SM00271">
    <property type="entry name" value="DnaJ"/>
    <property type="match status" value="1"/>
</dbReference>
<dbReference type="AlphaFoldDB" id="A0A8J7Z5C9"/>
<dbReference type="PROSITE" id="PS50076">
    <property type="entry name" value="DNAJ_2"/>
    <property type="match status" value="1"/>
</dbReference>
<dbReference type="GO" id="GO:0034975">
    <property type="term" value="P:protein folding in endoplasmic reticulum"/>
    <property type="evidence" value="ECO:0007669"/>
    <property type="project" value="TreeGrafter"/>
</dbReference>
<evidence type="ECO:0000313" key="8">
    <source>
        <dbReference type="Proteomes" id="UP000646053"/>
    </source>
</evidence>
<evidence type="ECO:0000256" key="3">
    <source>
        <dbReference type="ARBA" id="ARBA00022824"/>
    </source>
</evidence>
<evidence type="ECO:0000256" key="4">
    <source>
        <dbReference type="PROSITE-ProRule" id="PRU00339"/>
    </source>
</evidence>
<dbReference type="GO" id="GO:0051787">
    <property type="term" value="F:misfolded protein binding"/>
    <property type="evidence" value="ECO:0007669"/>
    <property type="project" value="TreeGrafter"/>
</dbReference>
<comment type="subcellular location">
    <subcellularLocation>
        <location evidence="1">Endoplasmic reticulum</location>
    </subcellularLocation>
</comment>
<evidence type="ECO:0000256" key="2">
    <source>
        <dbReference type="ARBA" id="ARBA00022729"/>
    </source>
</evidence>
<dbReference type="PANTHER" id="PTHR44140">
    <property type="entry name" value="LD25575P"/>
    <property type="match status" value="1"/>
</dbReference>
<keyword evidence="2" id="KW-0732">Signal</keyword>
<dbReference type="Pfam" id="PF00226">
    <property type="entry name" value="DnaJ"/>
    <property type="match status" value="1"/>
</dbReference>
<dbReference type="SMART" id="SM00028">
    <property type="entry name" value="TPR"/>
    <property type="match status" value="2"/>
</dbReference>
<dbReference type="PANTHER" id="PTHR44140:SF2">
    <property type="entry name" value="LD25575P"/>
    <property type="match status" value="1"/>
</dbReference>
<dbReference type="Proteomes" id="UP000646053">
    <property type="component" value="Unassembled WGS sequence"/>
</dbReference>
<keyword evidence="4" id="KW-0802">TPR repeat</keyword>
<comment type="caution">
    <text evidence="7">The sequence shown here is derived from an EMBL/GenBank/DDBJ whole genome shotgun (WGS) entry which is preliminary data.</text>
</comment>
<name>A0A8J7Z5C9_9CYAN</name>
<evidence type="ECO:0000313" key="7">
    <source>
        <dbReference type="EMBL" id="NDJ19675.1"/>
    </source>
</evidence>
<dbReference type="PROSITE" id="PS50005">
    <property type="entry name" value="TPR"/>
    <property type="match status" value="2"/>
</dbReference>
<dbReference type="SUPFAM" id="SSF46565">
    <property type="entry name" value="Chaperone J-domain"/>
    <property type="match status" value="1"/>
</dbReference>
<feature type="compositionally biased region" description="Gly residues" evidence="5">
    <location>
        <begin position="305"/>
        <end position="315"/>
    </location>
</feature>
<evidence type="ECO:0000256" key="5">
    <source>
        <dbReference type="SAM" id="MobiDB-lite"/>
    </source>
</evidence>
<keyword evidence="8" id="KW-1185">Reference proteome</keyword>
<proteinExistence type="predicted"/>
<dbReference type="Pfam" id="PF13181">
    <property type="entry name" value="TPR_8"/>
    <property type="match status" value="1"/>
</dbReference>
<protein>
    <submittedName>
        <fullName evidence="7">DnaJ domain-containing protein</fullName>
    </submittedName>
</protein>
<reference evidence="7" key="1">
    <citation type="submission" date="2019-12" db="EMBL/GenBank/DDBJ databases">
        <title>High-Quality draft genome sequences of three cyanobacteria isolated from the limestone walls of the Old Cathedral of Coimbra.</title>
        <authorList>
            <person name="Tiago I."/>
            <person name="Soares F."/>
            <person name="Portugal A."/>
        </authorList>
    </citation>
    <scope>NUCLEOTIDE SEQUENCE</scope>
    <source>
        <strain evidence="7">A</strain>
    </source>
</reference>
<dbReference type="InterPro" id="IPR051727">
    <property type="entry name" value="DnaJ_C3_Co-chaperones"/>
</dbReference>
<evidence type="ECO:0000259" key="6">
    <source>
        <dbReference type="PROSITE" id="PS50076"/>
    </source>
</evidence>
<gene>
    <name evidence="7" type="ORF">GS601_20690</name>
</gene>
<keyword evidence="3" id="KW-0256">Endoplasmic reticulum</keyword>
<dbReference type="GO" id="GO:0051087">
    <property type="term" value="F:protein-folding chaperone binding"/>
    <property type="evidence" value="ECO:0007669"/>
    <property type="project" value="TreeGrafter"/>
</dbReference>
<feature type="repeat" description="TPR" evidence="4">
    <location>
        <begin position="235"/>
        <end position="268"/>
    </location>
</feature>
<dbReference type="InterPro" id="IPR011990">
    <property type="entry name" value="TPR-like_helical_dom_sf"/>
</dbReference>
<feature type="repeat" description="TPR" evidence="4">
    <location>
        <begin position="201"/>
        <end position="234"/>
    </location>
</feature>
<dbReference type="CDD" id="cd06257">
    <property type="entry name" value="DnaJ"/>
    <property type="match status" value="1"/>
</dbReference>
<dbReference type="SUPFAM" id="SSF48452">
    <property type="entry name" value="TPR-like"/>
    <property type="match status" value="1"/>
</dbReference>
<accession>A0A8J7Z5C9</accession>
<dbReference type="EMBL" id="WVIE01000037">
    <property type="protein sequence ID" value="NDJ19675.1"/>
    <property type="molecule type" value="Genomic_DNA"/>
</dbReference>
<dbReference type="InterPro" id="IPR036869">
    <property type="entry name" value="J_dom_sf"/>
</dbReference>
<sequence>MSFQINRGLFTLDMSDYHAILGVSVESDVKEIRKSYLTIARRLHPDSCVANSEQDRQLAAQLLSKLVNPAWEQLSQEKSRTEHLLLLKLKGQAAARKRNEIELMSGLAQQMLKANNPDHFYRSALQDLAERQFQQLDQMVEIVAQLSELNMAYLVSRIGAGESSAGAAKKVHISTSATARSAPEASTKVAPVPAKVRESVADQYYRRAENFASKGNFAQATLELRDALKLEPNNSRCHSLMGMVYLRQNHATMAKIHFNKALAIDPHDLMALDGKQRIEPAQPTSQSAAKPAKKDDRNPKSNNGLFGGLFSGKKK</sequence>
<dbReference type="InterPro" id="IPR019734">
    <property type="entry name" value="TPR_rpt"/>
</dbReference>
<dbReference type="RefSeq" id="WP_162425202.1">
    <property type="nucleotide sequence ID" value="NZ_WVIE01000037.1"/>
</dbReference>
<dbReference type="Gene3D" id="1.10.287.110">
    <property type="entry name" value="DnaJ domain"/>
    <property type="match status" value="1"/>
</dbReference>
<feature type="region of interest" description="Disordered" evidence="5">
    <location>
        <begin position="275"/>
        <end position="315"/>
    </location>
</feature>
<dbReference type="InterPro" id="IPR001623">
    <property type="entry name" value="DnaJ_domain"/>
</dbReference>
<dbReference type="Gene3D" id="1.25.40.10">
    <property type="entry name" value="Tetratricopeptide repeat domain"/>
    <property type="match status" value="1"/>
</dbReference>
<feature type="domain" description="J" evidence="6">
    <location>
        <begin position="16"/>
        <end position="87"/>
    </location>
</feature>